<evidence type="ECO:0000256" key="7">
    <source>
        <dbReference type="ARBA" id="ARBA00022729"/>
    </source>
</evidence>
<keyword evidence="4" id="KW-0723">Serine/threonine-protein kinase</keyword>
<dbReference type="FunFam" id="3.80.10.10:FF:000041">
    <property type="entry name" value="LRR receptor-like serine/threonine-protein kinase ERECTA"/>
    <property type="match status" value="2"/>
</dbReference>
<evidence type="ECO:0000256" key="13">
    <source>
        <dbReference type="ARBA" id="ARBA00023170"/>
    </source>
</evidence>
<dbReference type="InterPro" id="IPR001611">
    <property type="entry name" value="Leu-rich_rpt"/>
</dbReference>
<keyword evidence="7" id="KW-0732">Signal</keyword>
<dbReference type="Pfam" id="PF08263">
    <property type="entry name" value="LRRNT_2"/>
    <property type="match status" value="1"/>
</dbReference>
<dbReference type="InterPro" id="IPR003591">
    <property type="entry name" value="Leu-rich_rpt_typical-subtyp"/>
</dbReference>
<dbReference type="SUPFAM" id="SSF56112">
    <property type="entry name" value="Protein kinase-like (PK-like)"/>
    <property type="match status" value="1"/>
</dbReference>
<evidence type="ECO:0000256" key="9">
    <source>
        <dbReference type="ARBA" id="ARBA00022741"/>
    </source>
</evidence>
<keyword evidence="14" id="KW-0325">Glycoprotein</keyword>
<dbReference type="InterPro" id="IPR000719">
    <property type="entry name" value="Prot_kinase_dom"/>
</dbReference>
<feature type="transmembrane region" description="Helical" evidence="18">
    <location>
        <begin position="610"/>
        <end position="632"/>
    </location>
</feature>
<dbReference type="Proteomes" id="UP000275267">
    <property type="component" value="Unassembled WGS sequence"/>
</dbReference>
<dbReference type="FunFam" id="3.80.10.10:FF:000383">
    <property type="entry name" value="Leucine-rich repeat receptor protein kinase EMS1"/>
    <property type="match status" value="1"/>
</dbReference>
<dbReference type="SUPFAM" id="SSF52058">
    <property type="entry name" value="L domain-like"/>
    <property type="match status" value="2"/>
</dbReference>
<comment type="catalytic activity">
    <reaction evidence="16">
        <text>L-seryl-[protein] + ATP = O-phospho-L-seryl-[protein] + ADP + H(+)</text>
        <dbReference type="Rhea" id="RHEA:17989"/>
        <dbReference type="Rhea" id="RHEA-COMP:9863"/>
        <dbReference type="Rhea" id="RHEA-COMP:11604"/>
        <dbReference type="ChEBI" id="CHEBI:15378"/>
        <dbReference type="ChEBI" id="CHEBI:29999"/>
        <dbReference type="ChEBI" id="CHEBI:30616"/>
        <dbReference type="ChEBI" id="CHEBI:83421"/>
        <dbReference type="ChEBI" id="CHEBI:456216"/>
        <dbReference type="EC" id="2.7.11.1"/>
    </reaction>
</comment>
<evidence type="ECO:0000256" key="8">
    <source>
        <dbReference type="ARBA" id="ARBA00022737"/>
    </source>
</evidence>
<name>A0A3L6R0I9_PANMI</name>
<evidence type="ECO:0000313" key="20">
    <source>
        <dbReference type="EMBL" id="RLM92488.1"/>
    </source>
</evidence>
<evidence type="ECO:0000256" key="4">
    <source>
        <dbReference type="ARBA" id="ARBA00022527"/>
    </source>
</evidence>
<evidence type="ECO:0000259" key="19">
    <source>
        <dbReference type="PROSITE" id="PS50011"/>
    </source>
</evidence>
<evidence type="ECO:0000256" key="3">
    <source>
        <dbReference type="ARBA" id="ARBA00022475"/>
    </source>
</evidence>
<dbReference type="FunFam" id="3.30.200.20:FF:001158">
    <property type="entry name" value="Os01g0296000 protein"/>
    <property type="match status" value="1"/>
</dbReference>
<keyword evidence="10 17" id="KW-0067">ATP-binding</keyword>
<keyword evidence="9 17" id="KW-0547">Nucleotide-binding</keyword>
<dbReference type="EC" id="2.7.11.1" evidence="2"/>
<keyword evidence="3" id="KW-1003">Cell membrane</keyword>
<dbReference type="InterPro" id="IPR032675">
    <property type="entry name" value="LRR_dom_sf"/>
</dbReference>
<keyword evidence="12 18" id="KW-0472">Membrane</keyword>
<evidence type="ECO:0000256" key="2">
    <source>
        <dbReference type="ARBA" id="ARBA00012513"/>
    </source>
</evidence>
<evidence type="ECO:0000256" key="10">
    <source>
        <dbReference type="ARBA" id="ARBA00022840"/>
    </source>
</evidence>
<dbReference type="AlphaFoldDB" id="A0A3L6R0I9"/>
<evidence type="ECO:0000256" key="17">
    <source>
        <dbReference type="PROSITE-ProRule" id="PRU10141"/>
    </source>
</evidence>
<dbReference type="InterPro" id="IPR013210">
    <property type="entry name" value="LRR_N_plant-typ"/>
</dbReference>
<evidence type="ECO:0000313" key="21">
    <source>
        <dbReference type="Proteomes" id="UP000275267"/>
    </source>
</evidence>
<keyword evidence="4" id="KW-0808">Transferase</keyword>
<keyword evidence="6 18" id="KW-0812">Transmembrane</keyword>
<sequence>MALDLDDLRLLEQFKAAVSNDTALSGWNSSNGACSFPGVDCNNGRVTSVSLISVRLNTDFSAVASTLLHLSSVEAITVRDANSSGLLRQVECGEKLSLLDLSGNYISGEVPAFINCSRLEYLDLSGNFVSGSIAVGVLLRCSSLSSLNLSGNHLVGAFPTDIAHLTPLNALNLSSNNFSGEIPGKAFVNLSKLRTLSLSFNYFNGTIPEAIIMLPELEILELSSNLLSGSIPATLCSSNTSSKLQVLYLQNNYLTGGTPEAISNCTGLVSLDLSLNFINGHIPSSIGMLTALRDLVLWQNALEGEIPESLSRMLALENLILDYNALAGSVPPSLANCTELKCMSLASNRLSGSLPTWFGQLVMLQILRLGNNSFTGPIPPDLGDCRSLLWLDLSGNQLNGQIPSELAKQSGMMTPLNFTRQFSYLRNDELRSNYECHGKGSLVDLTGIRHSDLSRMPSKDACNFTTVYLGTFHMINNYSMIFLDLSFNQLDSDIPKELGNMYYLMIMNLGYNNLSGVIPAALAGARLLAVLDLSHNVLEGPIPRSLESLSLSEINLSNNRLSWTIPQHGSLATFPSTAYENNYGLCGFPLLLCNQRVVNTQQPKSHKGQAALAGGIVAVFSLSLFVLLICVCQRKKPKAHNNANEALRLQGNLFSIWNFDGGDVYKQIVEATENFDEKYCIGTGGHGSVYEASLQTGEIFAVKKIRKTEDGSLKNEELFCREIEALVQIRHRNIVKLYGYCCTNQDKFLVYEYMDRGSLSIILMAKGSAVELDWNKRLDIAKDVVQALSYLHHDCSTPIVHRDITSNNVLIDMEFRACVSDFGLSKILSLDASSCTSRLAGTTGYLAPGEVAREIFVLFTVALQCLDPNPATRPTMQSAMQKLSAAPAAVGDFDYLHTDIMDTGTHVH</sequence>
<proteinExistence type="predicted"/>
<dbReference type="Gene3D" id="1.10.510.10">
    <property type="entry name" value="Transferase(Phosphotransferase) domain 1"/>
    <property type="match status" value="1"/>
</dbReference>
<gene>
    <name evidence="20" type="ORF">C2845_PM08G10930</name>
</gene>
<evidence type="ECO:0000256" key="5">
    <source>
        <dbReference type="ARBA" id="ARBA00022614"/>
    </source>
</evidence>
<dbReference type="InterPro" id="IPR051716">
    <property type="entry name" value="Plant_RL_S/T_kinase"/>
</dbReference>
<dbReference type="Gene3D" id="3.80.10.10">
    <property type="entry name" value="Ribonuclease Inhibitor"/>
    <property type="match status" value="1"/>
</dbReference>
<dbReference type="PROSITE" id="PS00107">
    <property type="entry name" value="PROTEIN_KINASE_ATP"/>
    <property type="match status" value="1"/>
</dbReference>
<dbReference type="Pfam" id="PF20141">
    <property type="entry name" value="Island"/>
    <property type="match status" value="1"/>
</dbReference>
<dbReference type="GO" id="GO:0005524">
    <property type="term" value="F:ATP binding"/>
    <property type="evidence" value="ECO:0007669"/>
    <property type="project" value="UniProtKB-UniRule"/>
</dbReference>
<dbReference type="Gene3D" id="3.30.200.20">
    <property type="entry name" value="Phosphorylase Kinase, domain 1"/>
    <property type="match status" value="1"/>
</dbReference>
<reference evidence="21" key="1">
    <citation type="journal article" date="2019" name="Nat. Commun.">
        <title>The genome of broomcorn millet.</title>
        <authorList>
            <person name="Zou C."/>
            <person name="Miki D."/>
            <person name="Li D."/>
            <person name="Tang Q."/>
            <person name="Xiao L."/>
            <person name="Rajput S."/>
            <person name="Deng P."/>
            <person name="Jia W."/>
            <person name="Huang R."/>
            <person name="Zhang M."/>
            <person name="Sun Y."/>
            <person name="Hu J."/>
            <person name="Fu X."/>
            <person name="Schnable P.S."/>
            <person name="Li F."/>
            <person name="Zhang H."/>
            <person name="Feng B."/>
            <person name="Zhu X."/>
            <person name="Liu R."/>
            <person name="Schnable J.C."/>
            <person name="Zhu J.-K."/>
            <person name="Zhang H."/>
        </authorList>
    </citation>
    <scope>NUCLEOTIDE SEQUENCE [LARGE SCALE GENOMIC DNA]</scope>
</reference>
<evidence type="ECO:0000256" key="16">
    <source>
        <dbReference type="ARBA" id="ARBA00048679"/>
    </source>
</evidence>
<dbReference type="GO" id="GO:0005886">
    <property type="term" value="C:plasma membrane"/>
    <property type="evidence" value="ECO:0007669"/>
    <property type="project" value="UniProtKB-SubCell"/>
</dbReference>
<dbReference type="PROSITE" id="PS50011">
    <property type="entry name" value="PROTEIN_KINASE_DOM"/>
    <property type="match status" value="1"/>
</dbReference>
<evidence type="ECO:0000256" key="18">
    <source>
        <dbReference type="SAM" id="Phobius"/>
    </source>
</evidence>
<comment type="caution">
    <text evidence="20">The sequence shown here is derived from an EMBL/GenBank/DDBJ whole genome shotgun (WGS) entry which is preliminary data.</text>
</comment>
<dbReference type="Gene3D" id="3.30.1490.310">
    <property type="match status" value="1"/>
</dbReference>
<keyword evidence="4" id="KW-0418">Kinase</keyword>
<dbReference type="GO" id="GO:0004674">
    <property type="term" value="F:protein serine/threonine kinase activity"/>
    <property type="evidence" value="ECO:0007669"/>
    <property type="project" value="UniProtKB-KW"/>
</dbReference>
<keyword evidence="8" id="KW-0677">Repeat</keyword>
<comment type="subcellular location">
    <subcellularLocation>
        <location evidence="1">Cell membrane</location>
        <topology evidence="1">Single-pass type I membrane protein</topology>
    </subcellularLocation>
</comment>
<evidence type="ECO:0000256" key="1">
    <source>
        <dbReference type="ARBA" id="ARBA00004251"/>
    </source>
</evidence>
<dbReference type="PROSITE" id="PS00109">
    <property type="entry name" value="PROTEIN_KINASE_TYR"/>
    <property type="match status" value="1"/>
</dbReference>
<keyword evidence="11 18" id="KW-1133">Transmembrane helix</keyword>
<dbReference type="OrthoDB" id="665626at2759"/>
<keyword evidence="21" id="KW-1185">Reference proteome</keyword>
<dbReference type="InterPro" id="IPR017441">
    <property type="entry name" value="Protein_kinase_ATP_BS"/>
</dbReference>
<feature type="domain" description="Protein kinase" evidence="19">
    <location>
        <begin position="675"/>
        <end position="908"/>
    </location>
</feature>
<evidence type="ECO:0000256" key="14">
    <source>
        <dbReference type="ARBA" id="ARBA00023180"/>
    </source>
</evidence>
<dbReference type="InterPro" id="IPR045381">
    <property type="entry name" value="BRI1_island_dom"/>
</dbReference>
<dbReference type="SMART" id="SM00369">
    <property type="entry name" value="LRR_TYP"/>
    <property type="match status" value="4"/>
</dbReference>
<dbReference type="Pfam" id="PF13855">
    <property type="entry name" value="LRR_8"/>
    <property type="match status" value="4"/>
</dbReference>
<evidence type="ECO:0000256" key="15">
    <source>
        <dbReference type="ARBA" id="ARBA00047899"/>
    </source>
</evidence>
<feature type="binding site" evidence="17">
    <location>
        <position position="704"/>
    </location>
    <ligand>
        <name>ATP</name>
        <dbReference type="ChEBI" id="CHEBI:30616"/>
    </ligand>
</feature>
<dbReference type="PANTHER" id="PTHR48053">
    <property type="entry name" value="LEUCINE RICH REPEAT FAMILY PROTEIN, EXPRESSED"/>
    <property type="match status" value="1"/>
</dbReference>
<dbReference type="InterPro" id="IPR011009">
    <property type="entry name" value="Kinase-like_dom_sf"/>
</dbReference>
<keyword evidence="5" id="KW-0433">Leucine-rich repeat</keyword>
<dbReference type="Pfam" id="PF00069">
    <property type="entry name" value="Pkinase"/>
    <property type="match status" value="1"/>
</dbReference>
<protein>
    <recommendedName>
        <fullName evidence="2">non-specific serine/threonine protein kinase</fullName>
        <ecNumber evidence="2">2.7.11.1</ecNumber>
    </recommendedName>
</protein>
<evidence type="ECO:0000256" key="12">
    <source>
        <dbReference type="ARBA" id="ARBA00023136"/>
    </source>
</evidence>
<evidence type="ECO:0000256" key="6">
    <source>
        <dbReference type="ARBA" id="ARBA00022692"/>
    </source>
</evidence>
<comment type="catalytic activity">
    <reaction evidence="15">
        <text>L-threonyl-[protein] + ATP = O-phospho-L-threonyl-[protein] + ADP + H(+)</text>
        <dbReference type="Rhea" id="RHEA:46608"/>
        <dbReference type="Rhea" id="RHEA-COMP:11060"/>
        <dbReference type="Rhea" id="RHEA-COMP:11605"/>
        <dbReference type="ChEBI" id="CHEBI:15378"/>
        <dbReference type="ChEBI" id="CHEBI:30013"/>
        <dbReference type="ChEBI" id="CHEBI:30616"/>
        <dbReference type="ChEBI" id="CHEBI:61977"/>
        <dbReference type="ChEBI" id="CHEBI:456216"/>
        <dbReference type="EC" id="2.7.11.1"/>
    </reaction>
</comment>
<dbReference type="PANTHER" id="PTHR48053:SF22">
    <property type="entry name" value="MDIS1-INTERACTING RECEPTOR LIKE KINASE 2-LIKE"/>
    <property type="match status" value="1"/>
</dbReference>
<keyword evidence="13" id="KW-0675">Receptor</keyword>
<dbReference type="EMBL" id="PQIB02000010">
    <property type="protein sequence ID" value="RLM92488.1"/>
    <property type="molecule type" value="Genomic_DNA"/>
</dbReference>
<accession>A0A3L6R0I9</accession>
<organism evidence="20 21">
    <name type="scientific">Panicum miliaceum</name>
    <name type="common">Proso millet</name>
    <name type="synonym">Broomcorn millet</name>
    <dbReference type="NCBI Taxonomy" id="4540"/>
    <lineage>
        <taxon>Eukaryota</taxon>
        <taxon>Viridiplantae</taxon>
        <taxon>Streptophyta</taxon>
        <taxon>Embryophyta</taxon>
        <taxon>Tracheophyta</taxon>
        <taxon>Spermatophyta</taxon>
        <taxon>Magnoliopsida</taxon>
        <taxon>Liliopsida</taxon>
        <taxon>Poales</taxon>
        <taxon>Poaceae</taxon>
        <taxon>PACMAD clade</taxon>
        <taxon>Panicoideae</taxon>
        <taxon>Panicodae</taxon>
        <taxon>Paniceae</taxon>
        <taxon>Panicinae</taxon>
        <taxon>Panicum</taxon>
        <taxon>Panicum sect. Panicum</taxon>
    </lineage>
</organism>
<dbReference type="STRING" id="4540.A0A3L6R0I9"/>
<evidence type="ECO:0000256" key="11">
    <source>
        <dbReference type="ARBA" id="ARBA00022989"/>
    </source>
</evidence>
<dbReference type="InterPro" id="IPR008266">
    <property type="entry name" value="Tyr_kinase_AS"/>
</dbReference>
<dbReference type="Pfam" id="PF00560">
    <property type="entry name" value="LRR_1"/>
    <property type="match status" value="3"/>
</dbReference>